<dbReference type="Proteomes" id="UP001374535">
    <property type="component" value="Chromosome 2"/>
</dbReference>
<keyword evidence="2 5" id="KW-0547">Nucleotide-binding</keyword>
<keyword evidence="9" id="KW-1185">Reference proteome</keyword>
<dbReference type="PANTHER" id="PTHR47987">
    <property type="entry name" value="OS08G0249100 PROTEIN"/>
    <property type="match status" value="1"/>
</dbReference>
<dbReference type="InterPro" id="IPR011009">
    <property type="entry name" value="Kinase-like_dom_sf"/>
</dbReference>
<dbReference type="InterPro" id="IPR008271">
    <property type="entry name" value="Ser/Thr_kinase_AS"/>
</dbReference>
<dbReference type="FunFam" id="3.40.50.620:FF:000177">
    <property type="entry name" value="probable receptor-like serine/threonine-protein kinase At5g57670"/>
    <property type="match status" value="1"/>
</dbReference>
<dbReference type="Gene3D" id="3.40.50.620">
    <property type="entry name" value="HUPs"/>
    <property type="match status" value="1"/>
</dbReference>
<dbReference type="InterPro" id="IPR006016">
    <property type="entry name" value="UspA"/>
</dbReference>
<dbReference type="AlphaFoldDB" id="A0AAQ3S8V5"/>
<dbReference type="GO" id="GO:0005524">
    <property type="term" value="F:ATP binding"/>
    <property type="evidence" value="ECO:0007669"/>
    <property type="project" value="UniProtKB-UniRule"/>
</dbReference>
<dbReference type="FunFam" id="1.10.510.10:FF:000095">
    <property type="entry name" value="protein STRUBBELIG-RECEPTOR FAMILY 8"/>
    <property type="match status" value="1"/>
</dbReference>
<feature type="region of interest" description="Disordered" evidence="6">
    <location>
        <begin position="321"/>
        <end position="342"/>
    </location>
</feature>
<sequence length="781" mass="85658">MPQTAPTGEPSHGGSGGRKVVVGVKMDSPSKELLTWALVKVAHPGDTVVALHVLGNQETVNGDGKSALLSLVKAFDSVLAVYEGFCNLKQVDLKLKICRGSSVKKILVREANGYSATHVVVGTTHGLHRIRSSTFVAKYCAKKLSKDCCILAVNNGKVVFKRDSSPPSVADVQGVRLFLVLIVAILTDMVEFSGLRTDADEKKPDQSSDHSLAKFFLDSTETVRKPSCSICGTTLALPDPSCNQSAEGFSGDDGKDNSLAIVPVQVQPTVAAETELKPGWPLLHRRIISDTQSTDRSLMHPKISVVQWAMRLPSRNISYASVRDEKPESGDQSLDQPAALDRESGALVPIDSEIGTASSPESNSRNIPKELEGLHEKYSSTCRLFGYQDLVSATSNFLPENFIGKGGSSQVFRGCLSDGKELAVKILKPSEDVLKEFILEIEIITTLHHKNIISLLGFCFENGKFLLVYDLLSRGSLEENLHGNKKNSLAFGWSERYNVAVGIAEALDYLHSKDDQPVIHRDVKSSNVLLSEDFEPQFNIICIIEPHDLLEFLQLSDFGLAKWASTSSSHITCTDVAGTFGYLAPEYFMYGKVNDKIDVYAYGVVLLELLSGRRPINRDYPKGQESLVMWASPILNSGKVLQLLDPSLGDNYDHEEMEKMVLAATLCIKRAPRARPQMKLCNFLDNDLNVCVLLILNPVILKLLQGDIETMKWARLEVKNGLDAAETVDDEACPPSDNLQSHIDLALRDVVEESLSMCSVEQGLTLEDYLRGRCSRASSFD</sequence>
<dbReference type="PROSITE" id="PS50011">
    <property type="entry name" value="PROTEIN_KINASE_DOM"/>
    <property type="match status" value="1"/>
</dbReference>
<evidence type="ECO:0000256" key="3">
    <source>
        <dbReference type="ARBA" id="ARBA00022777"/>
    </source>
</evidence>
<dbReference type="PROSITE" id="PS00108">
    <property type="entry name" value="PROTEIN_KINASE_ST"/>
    <property type="match status" value="1"/>
</dbReference>
<organism evidence="8 9">
    <name type="scientific">Vigna mungo</name>
    <name type="common">Black gram</name>
    <name type="synonym">Phaseolus mungo</name>
    <dbReference type="NCBI Taxonomy" id="3915"/>
    <lineage>
        <taxon>Eukaryota</taxon>
        <taxon>Viridiplantae</taxon>
        <taxon>Streptophyta</taxon>
        <taxon>Embryophyta</taxon>
        <taxon>Tracheophyta</taxon>
        <taxon>Spermatophyta</taxon>
        <taxon>Magnoliopsida</taxon>
        <taxon>eudicotyledons</taxon>
        <taxon>Gunneridae</taxon>
        <taxon>Pentapetalae</taxon>
        <taxon>rosids</taxon>
        <taxon>fabids</taxon>
        <taxon>Fabales</taxon>
        <taxon>Fabaceae</taxon>
        <taxon>Papilionoideae</taxon>
        <taxon>50 kb inversion clade</taxon>
        <taxon>NPAAA clade</taxon>
        <taxon>indigoferoid/millettioid clade</taxon>
        <taxon>Phaseoleae</taxon>
        <taxon>Vigna</taxon>
    </lineage>
</organism>
<name>A0AAQ3S8V5_VIGMU</name>
<dbReference type="Gene3D" id="1.10.510.10">
    <property type="entry name" value="Transferase(Phosphotransferase) domain 1"/>
    <property type="match status" value="1"/>
</dbReference>
<dbReference type="InterPro" id="IPR000719">
    <property type="entry name" value="Prot_kinase_dom"/>
</dbReference>
<evidence type="ECO:0000256" key="5">
    <source>
        <dbReference type="PROSITE-ProRule" id="PRU10141"/>
    </source>
</evidence>
<dbReference type="PANTHER" id="PTHR47987:SF2">
    <property type="entry name" value="PROTEIN KINASE DOMAIN-CONTAINING PROTEIN"/>
    <property type="match status" value="1"/>
</dbReference>
<dbReference type="Pfam" id="PF00582">
    <property type="entry name" value="Usp"/>
    <property type="match status" value="1"/>
</dbReference>
<dbReference type="PROSITE" id="PS00107">
    <property type="entry name" value="PROTEIN_KINASE_ATP"/>
    <property type="match status" value="1"/>
</dbReference>
<feature type="binding site" evidence="5">
    <location>
        <position position="425"/>
    </location>
    <ligand>
        <name>ATP</name>
        <dbReference type="ChEBI" id="CHEBI:30616"/>
    </ligand>
</feature>
<evidence type="ECO:0000256" key="4">
    <source>
        <dbReference type="ARBA" id="ARBA00022840"/>
    </source>
</evidence>
<accession>A0AAQ3S8V5</accession>
<evidence type="ECO:0000313" key="8">
    <source>
        <dbReference type="EMBL" id="WVZ20011.1"/>
    </source>
</evidence>
<dbReference type="SMART" id="SM00220">
    <property type="entry name" value="S_TKc"/>
    <property type="match status" value="1"/>
</dbReference>
<reference evidence="8 9" key="1">
    <citation type="journal article" date="2023" name="Life. Sci Alliance">
        <title>Evolutionary insights into 3D genome organization and epigenetic landscape of Vigna mungo.</title>
        <authorList>
            <person name="Junaid A."/>
            <person name="Singh B."/>
            <person name="Bhatia S."/>
        </authorList>
    </citation>
    <scope>NUCLEOTIDE SEQUENCE [LARGE SCALE GENOMIC DNA]</scope>
    <source>
        <strain evidence="8">Urdbean</strain>
    </source>
</reference>
<gene>
    <name evidence="8" type="ORF">V8G54_007333</name>
</gene>
<evidence type="ECO:0000259" key="7">
    <source>
        <dbReference type="PROSITE" id="PS50011"/>
    </source>
</evidence>
<keyword evidence="4 5" id="KW-0067">ATP-binding</keyword>
<keyword evidence="3" id="KW-0418">Kinase</keyword>
<dbReference type="InterPro" id="IPR017441">
    <property type="entry name" value="Protein_kinase_ATP_BS"/>
</dbReference>
<evidence type="ECO:0000256" key="1">
    <source>
        <dbReference type="ARBA" id="ARBA00022679"/>
    </source>
</evidence>
<keyword evidence="1" id="KW-0808">Transferase</keyword>
<proteinExistence type="predicted"/>
<protein>
    <recommendedName>
        <fullName evidence="7">Protein kinase domain-containing protein</fullName>
    </recommendedName>
</protein>
<dbReference type="GO" id="GO:0004672">
    <property type="term" value="F:protein kinase activity"/>
    <property type="evidence" value="ECO:0007669"/>
    <property type="project" value="InterPro"/>
</dbReference>
<dbReference type="InterPro" id="IPR046958">
    <property type="entry name" value="RBK1/2/STUNTED"/>
</dbReference>
<dbReference type="EMBL" id="CP144699">
    <property type="protein sequence ID" value="WVZ20011.1"/>
    <property type="molecule type" value="Genomic_DNA"/>
</dbReference>
<evidence type="ECO:0000256" key="2">
    <source>
        <dbReference type="ARBA" id="ARBA00022741"/>
    </source>
</evidence>
<dbReference type="SUPFAM" id="SSF56112">
    <property type="entry name" value="Protein kinase-like (PK-like)"/>
    <property type="match status" value="1"/>
</dbReference>
<dbReference type="InterPro" id="IPR014729">
    <property type="entry name" value="Rossmann-like_a/b/a_fold"/>
</dbReference>
<feature type="domain" description="Protein kinase" evidence="7">
    <location>
        <begin position="397"/>
        <end position="700"/>
    </location>
</feature>
<dbReference type="FunFam" id="3.30.200.20:FF:000268">
    <property type="entry name" value="probable receptor-like serine/threonine-protein kinase At5g57670"/>
    <property type="match status" value="1"/>
</dbReference>
<evidence type="ECO:0000256" key="6">
    <source>
        <dbReference type="SAM" id="MobiDB-lite"/>
    </source>
</evidence>
<dbReference type="SUPFAM" id="SSF52402">
    <property type="entry name" value="Adenine nucleotide alpha hydrolases-like"/>
    <property type="match status" value="1"/>
</dbReference>
<dbReference type="Gene3D" id="3.30.200.20">
    <property type="entry name" value="Phosphorylase Kinase, domain 1"/>
    <property type="match status" value="1"/>
</dbReference>
<dbReference type="Pfam" id="PF00069">
    <property type="entry name" value="Pkinase"/>
    <property type="match status" value="1"/>
</dbReference>
<evidence type="ECO:0000313" key="9">
    <source>
        <dbReference type="Proteomes" id="UP001374535"/>
    </source>
</evidence>